<evidence type="ECO:0000313" key="2">
    <source>
        <dbReference type="EMBL" id="CAA7041254.1"/>
    </source>
</evidence>
<keyword evidence="7" id="KW-1185">Reference proteome</keyword>
<proteinExistence type="predicted"/>
<organism evidence="6 7">
    <name type="scientific">Microthlaspi erraticum</name>
    <dbReference type="NCBI Taxonomy" id="1685480"/>
    <lineage>
        <taxon>Eukaryota</taxon>
        <taxon>Viridiplantae</taxon>
        <taxon>Streptophyta</taxon>
        <taxon>Embryophyta</taxon>
        <taxon>Tracheophyta</taxon>
        <taxon>Spermatophyta</taxon>
        <taxon>Magnoliopsida</taxon>
        <taxon>eudicotyledons</taxon>
        <taxon>Gunneridae</taxon>
        <taxon>Pentapetalae</taxon>
        <taxon>rosids</taxon>
        <taxon>malvids</taxon>
        <taxon>Brassicales</taxon>
        <taxon>Brassicaceae</taxon>
        <taxon>Coluteocarpeae</taxon>
        <taxon>Microthlaspi</taxon>
    </lineage>
</organism>
<evidence type="ECO:0000313" key="4">
    <source>
        <dbReference type="EMBL" id="CAA7058972.1"/>
    </source>
</evidence>
<evidence type="ECO:0000313" key="6">
    <source>
        <dbReference type="EMBL" id="CAA7060070.1"/>
    </source>
</evidence>
<evidence type="ECO:0000313" key="1">
    <source>
        <dbReference type="EMBL" id="CAA7015823.1"/>
    </source>
</evidence>
<dbReference type="AlphaFoldDB" id="A0A6D2L0L2"/>
<dbReference type="EMBL" id="CACVBM020001816">
    <property type="protein sequence ID" value="CAA7060067.1"/>
    <property type="molecule type" value="Genomic_DNA"/>
</dbReference>
<evidence type="ECO:0000313" key="7">
    <source>
        <dbReference type="Proteomes" id="UP000467841"/>
    </source>
</evidence>
<accession>A0A6D2L0L2</accession>
<reference evidence="6 7" key="1">
    <citation type="submission" date="2020-01" db="EMBL/GenBank/DDBJ databases">
        <authorList>
            <person name="Mishra B."/>
        </authorList>
    </citation>
    <scope>NUCLEOTIDE SEQUENCE [LARGE SCALE GENOMIC DNA]</scope>
</reference>
<dbReference type="Proteomes" id="UP000467841">
    <property type="component" value="Unassembled WGS sequence"/>
</dbReference>
<dbReference type="EMBL" id="CACVBM020001746">
    <property type="protein sequence ID" value="CAA7058972.1"/>
    <property type="molecule type" value="Genomic_DNA"/>
</dbReference>
<evidence type="ECO:0000313" key="3">
    <source>
        <dbReference type="EMBL" id="CAA7058969.1"/>
    </source>
</evidence>
<sequence>MPPVLDSSSLHRSRSLVRIVSSPSSHLHRSSTSFSVTMYRVASNLASKARIASNTREVSSTMSWSRNYAAKEIKFGVEAGGLMLRGSVGGGDKYLFLGKRGGQVEGEDLSSNVRTVISELGLAKELLERVAEEESESGIWQNMRNADKGLYLSSNERVVTSELGVAKESLHRVAED</sequence>
<dbReference type="EMBL" id="CACVBM020001816">
    <property type="protein sequence ID" value="CAA7060070.1"/>
    <property type="molecule type" value="Genomic_DNA"/>
</dbReference>
<evidence type="ECO:0000313" key="5">
    <source>
        <dbReference type="EMBL" id="CAA7060067.1"/>
    </source>
</evidence>
<dbReference type="EMBL" id="CACVBM020001240">
    <property type="protein sequence ID" value="CAA7041254.1"/>
    <property type="molecule type" value="Genomic_DNA"/>
</dbReference>
<dbReference type="EMBL" id="CACVBM020001746">
    <property type="protein sequence ID" value="CAA7058969.1"/>
    <property type="molecule type" value="Genomic_DNA"/>
</dbReference>
<name>A0A6D2L0L2_9BRAS</name>
<dbReference type="OrthoDB" id="1748774at2759"/>
<dbReference type="EMBL" id="CACVBM020000210">
    <property type="protein sequence ID" value="CAA7015823.1"/>
    <property type="molecule type" value="Genomic_DNA"/>
</dbReference>
<protein>
    <submittedName>
        <fullName evidence="6">Uncharacterized protein</fullName>
    </submittedName>
</protein>
<gene>
    <name evidence="2" type="ORF">MERR_LOCUS28489</name>
    <name evidence="1" type="ORF">MERR_LOCUS3058</name>
    <name evidence="3" type="ORF">MERR_LOCUS46205</name>
    <name evidence="4" type="ORF">MERR_LOCUS46208</name>
    <name evidence="5" type="ORF">MERR_LOCUS47303</name>
    <name evidence="6" type="ORF">MERR_LOCUS47306</name>
</gene>